<dbReference type="InterPro" id="IPR049790">
    <property type="entry name" value="Rv3655c/TadE"/>
</dbReference>
<name>A0A7W7T9F4_9PSEU</name>
<evidence type="ECO:0000313" key="2">
    <source>
        <dbReference type="Proteomes" id="UP000542674"/>
    </source>
</evidence>
<reference evidence="1 2" key="1">
    <citation type="submission" date="2020-08" db="EMBL/GenBank/DDBJ databases">
        <title>Sequencing the genomes of 1000 actinobacteria strains.</title>
        <authorList>
            <person name="Klenk H.-P."/>
        </authorList>
    </citation>
    <scope>NUCLEOTIDE SEQUENCE [LARGE SCALE GENOMIC DNA]</scope>
    <source>
        <strain evidence="1 2">DSM 45084</strain>
    </source>
</reference>
<evidence type="ECO:0008006" key="3">
    <source>
        <dbReference type="Google" id="ProtNLM"/>
    </source>
</evidence>
<organism evidence="1 2">
    <name type="scientific">Saccharothrix violaceirubra</name>
    <dbReference type="NCBI Taxonomy" id="413306"/>
    <lineage>
        <taxon>Bacteria</taxon>
        <taxon>Bacillati</taxon>
        <taxon>Actinomycetota</taxon>
        <taxon>Actinomycetes</taxon>
        <taxon>Pseudonocardiales</taxon>
        <taxon>Pseudonocardiaceae</taxon>
        <taxon>Saccharothrix</taxon>
    </lineage>
</organism>
<dbReference type="NCBIfam" id="NF041390">
    <property type="entry name" value="TadE_Rv3655c"/>
    <property type="match status" value="1"/>
</dbReference>
<evidence type="ECO:0000313" key="1">
    <source>
        <dbReference type="EMBL" id="MBB4968920.1"/>
    </source>
</evidence>
<dbReference type="EMBL" id="JACHJS010000001">
    <property type="protein sequence ID" value="MBB4968920.1"/>
    <property type="molecule type" value="Genomic_DNA"/>
</dbReference>
<sequence>MVTVEAALGVSGLVVVLALCVQAVMATVAQIRCTDAAVEVARLVSRGEAARAGEVVARAAPPGARFEVRTSGDEITVRVTVEASLVQVAGTAFALMEPDVA</sequence>
<dbReference type="Proteomes" id="UP000542674">
    <property type="component" value="Unassembled WGS sequence"/>
</dbReference>
<gene>
    <name evidence="1" type="ORF">F4559_006279</name>
</gene>
<proteinExistence type="predicted"/>
<comment type="caution">
    <text evidence="1">The sequence shown here is derived from an EMBL/GenBank/DDBJ whole genome shotgun (WGS) entry which is preliminary data.</text>
</comment>
<keyword evidence="2" id="KW-1185">Reference proteome</keyword>
<accession>A0A7W7T9F4</accession>
<dbReference type="AlphaFoldDB" id="A0A7W7T9F4"/>
<protein>
    <recommendedName>
        <fullName evidence="3">TadE-like protein</fullName>
    </recommendedName>
</protein>
<dbReference type="RefSeq" id="WP_184674653.1">
    <property type="nucleotide sequence ID" value="NZ_BAABAI010000043.1"/>
</dbReference>